<dbReference type="AlphaFoldDB" id="A0ABD0TXB3"/>
<sequence length="76" mass="8480">MGDSWSGKRDIDEKRHRATNDGDDGSGGSGVLSAWRQRQIRRQRHDTMGAIDTNQGHSVLCDFEFSTAQRVDCKGD</sequence>
<dbReference type="EMBL" id="JANQDX010000019">
    <property type="protein sequence ID" value="KAL0904306.1"/>
    <property type="molecule type" value="Genomic_DNA"/>
</dbReference>
<evidence type="ECO:0000256" key="1">
    <source>
        <dbReference type="SAM" id="MobiDB-lite"/>
    </source>
</evidence>
<organism evidence="2 3">
    <name type="scientific">Dendrobium thyrsiflorum</name>
    <name type="common">Pinecone-like raceme dendrobium</name>
    <name type="synonym">Orchid</name>
    <dbReference type="NCBI Taxonomy" id="117978"/>
    <lineage>
        <taxon>Eukaryota</taxon>
        <taxon>Viridiplantae</taxon>
        <taxon>Streptophyta</taxon>
        <taxon>Embryophyta</taxon>
        <taxon>Tracheophyta</taxon>
        <taxon>Spermatophyta</taxon>
        <taxon>Magnoliopsida</taxon>
        <taxon>Liliopsida</taxon>
        <taxon>Asparagales</taxon>
        <taxon>Orchidaceae</taxon>
        <taxon>Epidendroideae</taxon>
        <taxon>Malaxideae</taxon>
        <taxon>Dendrobiinae</taxon>
        <taxon>Dendrobium</taxon>
    </lineage>
</organism>
<evidence type="ECO:0000313" key="3">
    <source>
        <dbReference type="Proteomes" id="UP001552299"/>
    </source>
</evidence>
<accession>A0ABD0TXB3</accession>
<feature type="compositionally biased region" description="Basic and acidic residues" evidence="1">
    <location>
        <begin position="1"/>
        <end position="20"/>
    </location>
</feature>
<name>A0ABD0TXB3_DENTH</name>
<evidence type="ECO:0000313" key="2">
    <source>
        <dbReference type="EMBL" id="KAL0904306.1"/>
    </source>
</evidence>
<comment type="caution">
    <text evidence="2">The sequence shown here is derived from an EMBL/GenBank/DDBJ whole genome shotgun (WGS) entry which is preliminary data.</text>
</comment>
<proteinExistence type="predicted"/>
<protein>
    <submittedName>
        <fullName evidence="2">Uncharacterized protein</fullName>
    </submittedName>
</protein>
<dbReference type="Proteomes" id="UP001552299">
    <property type="component" value="Unassembled WGS sequence"/>
</dbReference>
<gene>
    <name evidence="2" type="ORF">M5K25_026398</name>
</gene>
<reference evidence="2 3" key="1">
    <citation type="journal article" date="2024" name="Plant Biotechnol. J.">
        <title>Dendrobium thyrsiflorum genome and its molecular insights into genes involved in important horticultural traits.</title>
        <authorList>
            <person name="Chen B."/>
            <person name="Wang J.Y."/>
            <person name="Zheng P.J."/>
            <person name="Li K.L."/>
            <person name="Liang Y.M."/>
            <person name="Chen X.F."/>
            <person name="Zhang C."/>
            <person name="Zhao X."/>
            <person name="He X."/>
            <person name="Zhang G.Q."/>
            <person name="Liu Z.J."/>
            <person name="Xu Q."/>
        </authorList>
    </citation>
    <scope>NUCLEOTIDE SEQUENCE [LARGE SCALE GENOMIC DNA]</scope>
    <source>
        <strain evidence="2">GZMU011</strain>
    </source>
</reference>
<keyword evidence="3" id="KW-1185">Reference proteome</keyword>
<feature type="region of interest" description="Disordered" evidence="1">
    <location>
        <begin position="1"/>
        <end position="41"/>
    </location>
</feature>